<feature type="transmembrane region" description="Helical" evidence="7">
    <location>
        <begin position="149"/>
        <end position="166"/>
    </location>
</feature>
<evidence type="ECO:0000256" key="3">
    <source>
        <dbReference type="ARBA" id="ARBA00022692"/>
    </source>
</evidence>
<dbReference type="PANTHER" id="PTHR36964">
    <property type="entry name" value="PROTEIN-METHIONINE-SULFOXIDE REDUCTASE HEME-BINDING SUBUNIT MSRQ"/>
    <property type="match status" value="1"/>
</dbReference>
<dbReference type="InterPro" id="IPR013130">
    <property type="entry name" value="Fe3_Rdtase_TM_dom"/>
</dbReference>
<feature type="transmembrane region" description="Helical" evidence="7">
    <location>
        <begin position="117"/>
        <end position="137"/>
    </location>
</feature>
<keyword evidence="7" id="KW-0349">Heme</keyword>
<comment type="similarity">
    <text evidence="7">Belongs to the MsrQ family.</text>
</comment>
<comment type="caution">
    <text evidence="9">The sequence shown here is derived from an EMBL/GenBank/DDBJ whole genome shotgun (WGS) entry which is preliminary data.</text>
</comment>
<keyword evidence="4 7" id="KW-1133">Transmembrane helix</keyword>
<keyword evidence="10" id="KW-1185">Reference proteome</keyword>
<feature type="transmembrane region" description="Helical" evidence="7">
    <location>
        <begin position="49"/>
        <end position="67"/>
    </location>
</feature>
<keyword evidence="5 7" id="KW-0408">Iron</keyword>
<evidence type="ECO:0000256" key="7">
    <source>
        <dbReference type="HAMAP-Rule" id="MF_01207"/>
    </source>
</evidence>
<dbReference type="Pfam" id="PF01794">
    <property type="entry name" value="Ferric_reduct"/>
    <property type="match status" value="1"/>
</dbReference>
<keyword evidence="2 7" id="KW-0813">Transport</keyword>
<comment type="cofactor">
    <cofactor evidence="7">
        <name>heme b</name>
        <dbReference type="ChEBI" id="CHEBI:60344"/>
    </cofactor>
    <text evidence="7">Binds 1 heme b (iron(II)-protoporphyrin IX) group per subunit.</text>
</comment>
<accession>A0ABS8CDK4</accession>
<feature type="transmembrane region" description="Helical" evidence="7">
    <location>
        <begin position="79"/>
        <end position="97"/>
    </location>
</feature>
<keyword evidence="7" id="KW-0285">Flavoprotein</keyword>
<evidence type="ECO:0000313" key="10">
    <source>
        <dbReference type="Proteomes" id="UP000776983"/>
    </source>
</evidence>
<dbReference type="Proteomes" id="UP000776983">
    <property type="component" value="Unassembled WGS sequence"/>
</dbReference>
<comment type="cofactor">
    <cofactor evidence="7">
        <name>FMN</name>
        <dbReference type="ChEBI" id="CHEBI:58210"/>
    </cofactor>
    <text evidence="7">Binds 1 FMN per subunit.</text>
</comment>
<evidence type="ECO:0000256" key="6">
    <source>
        <dbReference type="ARBA" id="ARBA00023136"/>
    </source>
</evidence>
<proteinExistence type="inferred from homology"/>
<evidence type="ECO:0000256" key="4">
    <source>
        <dbReference type="ARBA" id="ARBA00022989"/>
    </source>
</evidence>
<dbReference type="EMBL" id="JACDXW010000005">
    <property type="protein sequence ID" value="MCB5364107.1"/>
    <property type="molecule type" value="Genomic_DNA"/>
</dbReference>
<evidence type="ECO:0000256" key="1">
    <source>
        <dbReference type="ARBA" id="ARBA00004141"/>
    </source>
</evidence>
<evidence type="ECO:0000313" key="9">
    <source>
        <dbReference type="EMBL" id="MCB5364107.1"/>
    </source>
</evidence>
<comment type="subcellular location">
    <subcellularLocation>
        <location evidence="7">Cell membrane</location>
        <topology evidence="7">Multi-pass membrane protein</topology>
    </subcellularLocation>
    <subcellularLocation>
        <location evidence="1">Membrane</location>
        <topology evidence="1">Multi-pass membrane protein</topology>
    </subcellularLocation>
</comment>
<dbReference type="PANTHER" id="PTHR36964:SF1">
    <property type="entry name" value="PROTEIN-METHIONINE-SULFOXIDE REDUCTASE HEME-BINDING SUBUNIT MSRQ"/>
    <property type="match status" value="1"/>
</dbReference>
<keyword evidence="7" id="KW-0479">Metal-binding</keyword>
<comment type="subunit">
    <text evidence="7">Heterodimer of a catalytic subunit (MsrP) and a heme-binding subunit (MsrQ).</text>
</comment>
<evidence type="ECO:0000259" key="8">
    <source>
        <dbReference type="Pfam" id="PF01794"/>
    </source>
</evidence>
<feature type="transmembrane region" description="Helical" evidence="7">
    <location>
        <begin position="12"/>
        <end position="29"/>
    </location>
</feature>
<organism evidence="9 10">
    <name type="scientific">Mesopusillimonas faecipullorum</name>
    <dbReference type="NCBI Taxonomy" id="2755040"/>
    <lineage>
        <taxon>Bacteria</taxon>
        <taxon>Pseudomonadati</taxon>
        <taxon>Pseudomonadota</taxon>
        <taxon>Betaproteobacteria</taxon>
        <taxon>Burkholderiales</taxon>
        <taxon>Alcaligenaceae</taxon>
        <taxon>Mesopusillimonas</taxon>
    </lineage>
</organism>
<dbReference type="RefSeq" id="WP_390624830.1">
    <property type="nucleotide sequence ID" value="NZ_JACDXW010000005.1"/>
</dbReference>
<dbReference type="HAMAP" id="MF_01207">
    <property type="entry name" value="MsrQ"/>
    <property type="match status" value="1"/>
</dbReference>
<gene>
    <name evidence="7" type="primary">msrQ</name>
    <name evidence="9" type="ORF">H0484_10160</name>
</gene>
<sequence>MSPLTGRRLQRLAWHLLCCAPALWLFYLAVIDGLGPNPAEALLRSLGDWSIRFLCLALAVTPLRTWLGWRWLAGYRRMLGLYVFFYASLHWLAYVVFDMGADWSAIIQDIPARPFILVGTLAWLILLVLAVSSIPALIRRLGGKRWQTLHKAVYAGAVLVMLHFWWMRAGKNNFTDVWVYGLLLAGLLLARLVYWFRR</sequence>
<feature type="transmembrane region" description="Helical" evidence="7">
    <location>
        <begin position="178"/>
        <end position="196"/>
    </location>
</feature>
<dbReference type="InterPro" id="IPR022837">
    <property type="entry name" value="MsrQ-like"/>
</dbReference>
<evidence type="ECO:0000256" key="2">
    <source>
        <dbReference type="ARBA" id="ARBA00022448"/>
    </source>
</evidence>
<name>A0ABS8CDK4_9BURK</name>
<reference evidence="9 10" key="1">
    <citation type="submission" date="2020-07" db="EMBL/GenBank/DDBJ databases">
        <title>Pusillimonas sp. nov., isolated from poultry manure in Taiwan.</title>
        <authorList>
            <person name="Lin S.-Y."/>
            <person name="Tang Y.-S."/>
            <person name="Young C.-C."/>
        </authorList>
    </citation>
    <scope>NUCLEOTIDE SEQUENCE [LARGE SCALE GENOMIC DNA]</scope>
    <source>
        <strain evidence="9 10">CC-YST705</strain>
    </source>
</reference>
<keyword evidence="7" id="KW-0288">FMN</keyword>
<keyword evidence="6 7" id="KW-0472">Membrane</keyword>
<evidence type="ECO:0000256" key="5">
    <source>
        <dbReference type="ARBA" id="ARBA00023004"/>
    </source>
</evidence>
<feature type="domain" description="Ferric oxidoreductase" evidence="8">
    <location>
        <begin position="47"/>
        <end position="160"/>
    </location>
</feature>
<comment type="function">
    <text evidence="7">Part of the MsrPQ system that repairs oxidized periplasmic proteins containing methionine sulfoxide residues (Met-O), using respiratory chain electrons. Thus protects these proteins from oxidative-stress damage caused by reactive species of oxygen and chlorine generated by the host defense mechanisms. MsrPQ is essential for the maintenance of envelope integrity under bleach stress, rescuing a wide series of structurally unrelated periplasmic proteins from methionine oxidation. MsrQ provides electrons for reduction to the reductase catalytic subunit MsrP, using the quinone pool of the respiratory chain.</text>
</comment>
<keyword evidence="7" id="KW-0249">Electron transport</keyword>
<keyword evidence="7" id="KW-1003">Cell membrane</keyword>
<keyword evidence="3 7" id="KW-0812">Transmembrane</keyword>
<protein>
    <recommendedName>
        <fullName evidence="7">Protein-methionine-sulfoxide reductase heme-binding subunit MsrQ</fullName>
    </recommendedName>
    <alternativeName>
        <fullName evidence="7">Flavocytochrome MsrQ</fullName>
    </alternativeName>
</protein>